<organism evidence="1 2">
    <name type="scientific">Streptomyces zinciresistens K42</name>
    <dbReference type="NCBI Taxonomy" id="700597"/>
    <lineage>
        <taxon>Bacteria</taxon>
        <taxon>Bacillati</taxon>
        <taxon>Actinomycetota</taxon>
        <taxon>Actinomycetes</taxon>
        <taxon>Kitasatosporales</taxon>
        <taxon>Streptomycetaceae</taxon>
        <taxon>Streptomyces</taxon>
    </lineage>
</organism>
<proteinExistence type="predicted"/>
<gene>
    <name evidence="1" type="ORF">SZN_23576</name>
</gene>
<name>G2GGT1_9ACTN</name>
<sequence>MSAYGPALFVSRKDGAELSQEERAVVFRLVQSACLSLMLTDDEGEPVRPSDHGYDQEEEKALGVLLHSSYAYAHMPQEIQVEKAEEWEEEGKRVAAEVEKHAPGVYAFTAYGVEV</sequence>
<dbReference type="Proteomes" id="UP000004217">
    <property type="component" value="Unassembled WGS sequence"/>
</dbReference>
<protein>
    <submittedName>
        <fullName evidence="1">Uncharacterized protein</fullName>
    </submittedName>
</protein>
<evidence type="ECO:0000313" key="2">
    <source>
        <dbReference type="Proteomes" id="UP000004217"/>
    </source>
</evidence>
<dbReference type="AlphaFoldDB" id="G2GGT1"/>
<keyword evidence="2" id="KW-1185">Reference proteome</keyword>
<comment type="caution">
    <text evidence="1">The sequence shown here is derived from an EMBL/GenBank/DDBJ whole genome shotgun (WGS) entry which is preliminary data.</text>
</comment>
<dbReference type="PATRIC" id="fig|700597.3.peg.4629"/>
<reference evidence="1 2" key="1">
    <citation type="submission" date="2011-08" db="EMBL/GenBank/DDBJ databases">
        <authorList>
            <person name="Lin Y."/>
            <person name="Hao X."/>
            <person name="Johnstone L."/>
            <person name="Miller S.J."/>
            <person name="Wei G."/>
            <person name="Rensing C."/>
        </authorList>
    </citation>
    <scope>NUCLEOTIDE SEQUENCE [LARGE SCALE GENOMIC DNA]</scope>
    <source>
        <strain evidence="1 2">K42</strain>
    </source>
</reference>
<dbReference type="EMBL" id="AGBF01000099">
    <property type="protein sequence ID" value="EGX57277.1"/>
    <property type="molecule type" value="Genomic_DNA"/>
</dbReference>
<accession>G2GGT1</accession>
<evidence type="ECO:0000313" key="1">
    <source>
        <dbReference type="EMBL" id="EGX57277.1"/>
    </source>
</evidence>